<feature type="active site" evidence="9">
    <location>
        <position position="121"/>
    </location>
</feature>
<dbReference type="CDD" id="cd09110">
    <property type="entry name" value="PLDc_CLS_1"/>
    <property type="match status" value="1"/>
</dbReference>
<dbReference type="STRING" id="123899.SAMEA3906487_01356"/>
<evidence type="ECO:0000256" key="5">
    <source>
        <dbReference type="ARBA" id="ARBA00023098"/>
    </source>
</evidence>
<dbReference type="SUPFAM" id="SSF56024">
    <property type="entry name" value="Phospholipase D/nuclease"/>
    <property type="match status" value="2"/>
</dbReference>
<keyword evidence="6 9" id="KW-0472">Membrane</keyword>
<evidence type="ECO:0000256" key="4">
    <source>
        <dbReference type="ARBA" id="ARBA00022737"/>
    </source>
</evidence>
<evidence type="ECO:0000259" key="10">
    <source>
        <dbReference type="PROSITE" id="PS50035"/>
    </source>
</evidence>
<dbReference type="PATRIC" id="fig|123899.6.peg.1334"/>
<feature type="active site" evidence="9">
    <location>
        <position position="303"/>
    </location>
</feature>
<dbReference type="GO" id="GO:0008808">
    <property type="term" value="F:cardiolipin synthase activity"/>
    <property type="evidence" value="ECO:0007669"/>
    <property type="project" value="InterPro"/>
</dbReference>
<feature type="active site" evidence="9">
    <location>
        <position position="123"/>
    </location>
</feature>
<keyword evidence="2 9" id="KW-0444">Lipid biosynthesis</keyword>
<comment type="function">
    <text evidence="9">Catalyzes the phosphatidyl group transfer from one phosphatidylglycerol molecule to another to form cardiolipin (CL) (diphosphatidylglycerol) and glycerol.</text>
</comment>
<name>A0A157RGQ4_9BORD</name>
<dbReference type="eggNOG" id="COG1502">
    <property type="taxonomic scope" value="Bacteria"/>
</dbReference>
<evidence type="ECO:0000256" key="7">
    <source>
        <dbReference type="ARBA" id="ARBA00023209"/>
    </source>
</evidence>
<proteinExistence type="inferred from homology"/>
<comment type="similarity">
    <text evidence="9">Belongs to the phospholipase D family. Cardiolipin synthase subfamily. ClsB sub-subfamily.</text>
</comment>
<dbReference type="InterPro" id="IPR030872">
    <property type="entry name" value="Cardiolipin_synth_ClsB"/>
</dbReference>
<dbReference type="Proteomes" id="UP000076825">
    <property type="component" value="Chromosome 1"/>
</dbReference>
<dbReference type="AlphaFoldDB" id="A0A157RGQ4"/>
<accession>A0A157RGQ4</accession>
<dbReference type="EMBL" id="LT546645">
    <property type="protein sequence ID" value="SAI68623.1"/>
    <property type="molecule type" value="Genomic_DNA"/>
</dbReference>
<sequence>MSATSGRLAWTDGNAIELLHNGAEFFPALCAAIEGAQHSIHLETYIFRLDRSGRVVLQALERAARRGVRLRLVLDGFGSAASAEMLVQRLRAAGGQCRIYRPEPSRLGWLKFSRRRLRRLHRKVAVVDGRIAFVGGINIVDDHDDADPARVAPRLDYAVRVEGPLVAQARQAQASLWLRLNWARHPGLWRHGLGRRHAASGQGPLRAALVLRDNLRYRRTFERIYLAGIDNAQREILIANAYFFPGRRFREALLRAAARGLRVRLLLQGKPDYYLQYFATRALYEPLLQAGIEIYEYMPSGLHAKVAVIDGIATVGSSNLDPFSLLLAREANVLVDDAAFAQRLQTSLEQVIAEGGQRVRASAYRQRGWWRRAGDALAYRALRLAAALTGRRDDY</sequence>
<dbReference type="SMART" id="SM00155">
    <property type="entry name" value="PLDc"/>
    <property type="match status" value="2"/>
</dbReference>
<dbReference type="GeneID" id="56591352"/>
<evidence type="ECO:0000256" key="9">
    <source>
        <dbReference type="HAMAP-Rule" id="MF_01917"/>
    </source>
</evidence>
<keyword evidence="4" id="KW-0677">Repeat</keyword>
<gene>
    <name evidence="11" type="primary">ybhO</name>
    <name evidence="9" type="synonym">clsB</name>
    <name evidence="11" type="ORF">SAMEA3906487_01356</name>
</gene>
<feature type="active site" evidence="9">
    <location>
        <position position="128"/>
    </location>
</feature>
<keyword evidence="12" id="KW-1185">Reference proteome</keyword>
<evidence type="ECO:0000256" key="2">
    <source>
        <dbReference type="ARBA" id="ARBA00022516"/>
    </source>
</evidence>
<keyword evidence="8 9" id="KW-1208">Phospholipid metabolism</keyword>
<organism evidence="11 12">
    <name type="scientific">Bordetella trematum</name>
    <dbReference type="NCBI Taxonomy" id="123899"/>
    <lineage>
        <taxon>Bacteria</taxon>
        <taxon>Pseudomonadati</taxon>
        <taxon>Pseudomonadota</taxon>
        <taxon>Betaproteobacteria</taxon>
        <taxon>Burkholderiales</taxon>
        <taxon>Alcaligenaceae</taxon>
        <taxon>Bordetella</taxon>
    </lineage>
</organism>
<dbReference type="InterPro" id="IPR025202">
    <property type="entry name" value="PLD-like_dom"/>
</dbReference>
<dbReference type="EC" id="2.7.8.-" evidence="9"/>
<keyword evidence="7 9" id="KW-0594">Phospholipid biosynthesis</keyword>
<evidence type="ECO:0000256" key="1">
    <source>
        <dbReference type="ARBA" id="ARBA00022475"/>
    </source>
</evidence>
<comment type="subcellular location">
    <subcellularLocation>
        <location evidence="9">Cell membrane</location>
        <topology evidence="9">Peripheral membrane protein</topology>
    </subcellularLocation>
</comment>
<dbReference type="HAMAP" id="MF_01917">
    <property type="entry name" value="Cardiolipin_synth_ClsB"/>
    <property type="match status" value="1"/>
</dbReference>
<evidence type="ECO:0000313" key="12">
    <source>
        <dbReference type="Proteomes" id="UP000076825"/>
    </source>
</evidence>
<feature type="domain" description="PLD phosphodiesterase" evidence="10">
    <location>
        <begin position="116"/>
        <end position="143"/>
    </location>
</feature>
<keyword evidence="1 9" id="KW-1003">Cell membrane</keyword>
<evidence type="ECO:0000256" key="8">
    <source>
        <dbReference type="ARBA" id="ARBA00023264"/>
    </source>
</evidence>
<comment type="catalytic activity">
    <reaction evidence="9">
        <text>2 a 1,2-diacyl-sn-glycero-3-phospho-(1'-sn-glycerol) = a cardiolipin + glycerol</text>
        <dbReference type="Rhea" id="RHEA:31451"/>
        <dbReference type="ChEBI" id="CHEBI:17754"/>
        <dbReference type="ChEBI" id="CHEBI:62237"/>
        <dbReference type="ChEBI" id="CHEBI:64716"/>
    </reaction>
</comment>
<dbReference type="OrthoDB" id="9762009at2"/>
<dbReference type="Pfam" id="PF13091">
    <property type="entry name" value="PLDc_2"/>
    <property type="match status" value="2"/>
</dbReference>
<evidence type="ECO:0000313" key="11">
    <source>
        <dbReference type="EMBL" id="SAI68623.1"/>
    </source>
</evidence>
<dbReference type="RefSeq" id="WP_033535193.1">
    <property type="nucleotide sequence ID" value="NZ_CP016340.1"/>
</dbReference>
<dbReference type="PANTHER" id="PTHR21248:SF23">
    <property type="entry name" value="CARDIOLIPIN SYNTHASE B"/>
    <property type="match status" value="1"/>
</dbReference>
<dbReference type="GO" id="GO:0005886">
    <property type="term" value="C:plasma membrane"/>
    <property type="evidence" value="ECO:0007669"/>
    <property type="project" value="UniProtKB-SubCell"/>
</dbReference>
<dbReference type="PANTHER" id="PTHR21248">
    <property type="entry name" value="CARDIOLIPIN SYNTHASE"/>
    <property type="match status" value="1"/>
</dbReference>
<evidence type="ECO:0000256" key="3">
    <source>
        <dbReference type="ARBA" id="ARBA00022679"/>
    </source>
</evidence>
<feature type="active site" evidence="9">
    <location>
        <position position="310"/>
    </location>
</feature>
<dbReference type="KEGG" id="btrm:SAMEA390648701356"/>
<protein>
    <recommendedName>
        <fullName evidence="9">Cardiolipin synthase B</fullName>
        <shortName evidence="9">CL synthase</shortName>
        <ecNumber evidence="9">2.7.8.-</ecNumber>
    </recommendedName>
</protein>
<feature type="domain" description="PLD phosphodiesterase" evidence="10">
    <location>
        <begin position="298"/>
        <end position="324"/>
    </location>
</feature>
<dbReference type="GO" id="GO:0032049">
    <property type="term" value="P:cardiolipin biosynthetic process"/>
    <property type="evidence" value="ECO:0007669"/>
    <property type="project" value="InterPro"/>
</dbReference>
<dbReference type="InterPro" id="IPR001736">
    <property type="entry name" value="PLipase_D/transphosphatidylase"/>
</dbReference>
<reference evidence="11 12" key="1">
    <citation type="submission" date="2016-04" db="EMBL/GenBank/DDBJ databases">
        <authorList>
            <consortium name="Pathogen Informatics"/>
        </authorList>
    </citation>
    <scope>NUCLEOTIDE SEQUENCE [LARGE SCALE GENOMIC DNA]</scope>
    <source>
        <strain evidence="11 12">H044680328</strain>
    </source>
</reference>
<dbReference type="Gene3D" id="3.30.870.10">
    <property type="entry name" value="Endonuclease Chain A"/>
    <property type="match status" value="2"/>
</dbReference>
<feature type="active site" evidence="9">
    <location>
        <position position="305"/>
    </location>
</feature>
<dbReference type="CDD" id="cd09159">
    <property type="entry name" value="PLDc_ybhO_like_2"/>
    <property type="match status" value="1"/>
</dbReference>
<dbReference type="PROSITE" id="PS50035">
    <property type="entry name" value="PLD"/>
    <property type="match status" value="2"/>
</dbReference>
<keyword evidence="3 9" id="KW-0808">Transferase</keyword>
<dbReference type="NCBIfam" id="NF008427">
    <property type="entry name" value="PRK11263.1"/>
    <property type="match status" value="1"/>
</dbReference>
<evidence type="ECO:0000256" key="6">
    <source>
        <dbReference type="ARBA" id="ARBA00023136"/>
    </source>
</evidence>
<keyword evidence="5 9" id="KW-0443">Lipid metabolism</keyword>